<dbReference type="OMA" id="YNLAITT"/>
<dbReference type="EnsemblPlants" id="ORUFI08G05950.1">
    <property type="protein sequence ID" value="ORUFI08G05950.1"/>
    <property type="gene ID" value="ORUFI08G05950"/>
</dbReference>
<dbReference type="AlphaFoldDB" id="A0A0E0QFC1"/>
<dbReference type="Gramene" id="ORUFI08G05950.1">
    <property type="protein sequence ID" value="ORUFI08G05950.1"/>
    <property type="gene ID" value="ORUFI08G05950"/>
</dbReference>
<proteinExistence type="predicted"/>
<evidence type="ECO:0000256" key="1">
    <source>
        <dbReference type="SAM" id="MobiDB-lite"/>
    </source>
</evidence>
<evidence type="ECO:0000313" key="2">
    <source>
        <dbReference type="EnsemblPlants" id="ORUFI08G05950.1"/>
    </source>
</evidence>
<evidence type="ECO:0000313" key="3">
    <source>
        <dbReference type="Proteomes" id="UP000008022"/>
    </source>
</evidence>
<protein>
    <submittedName>
        <fullName evidence="2">Uncharacterized protein</fullName>
    </submittedName>
</protein>
<keyword evidence="3" id="KW-1185">Reference proteome</keyword>
<feature type="region of interest" description="Disordered" evidence="1">
    <location>
        <begin position="194"/>
        <end position="215"/>
    </location>
</feature>
<reference evidence="3" key="1">
    <citation type="submission" date="2013-06" db="EMBL/GenBank/DDBJ databases">
        <authorList>
            <person name="Zhao Q."/>
        </authorList>
    </citation>
    <scope>NUCLEOTIDE SEQUENCE</scope>
    <source>
        <strain evidence="3">cv. W1943</strain>
    </source>
</reference>
<sequence>MLIQYSDVIRGMNGTIQENQKLCCIEQYPAPGEDSAADDVKMRDEISHELHEGIENMRSNMELSAGENPHRLKCSTHDRQQPVRILTGSGFNEMSAKRHQALSMLGVCNRMGSEQQKPKLTGFLKSNDILEQWSILNPKTYNLAITTLNGHHITTHTLHDAHRKIPRDLIHQTLFRNCRKPQHKNLITHKFELPNPPKPHLQPPNSTRVAAPPRRRASLVGATARGGGGRARAYQRLEEKESGDRAPPIAAAASIAGEGDAAEAAAAAAMAAALSVTE</sequence>
<dbReference type="HOGENOM" id="CLU_1181815_0_0_1"/>
<reference evidence="2" key="2">
    <citation type="submission" date="2015-06" db="UniProtKB">
        <authorList>
            <consortium name="EnsemblPlants"/>
        </authorList>
    </citation>
    <scope>IDENTIFICATION</scope>
</reference>
<dbReference type="Proteomes" id="UP000008022">
    <property type="component" value="Unassembled WGS sequence"/>
</dbReference>
<accession>A0A0E0QFC1</accession>
<organism evidence="2 3">
    <name type="scientific">Oryza rufipogon</name>
    <name type="common">Brownbeard rice</name>
    <name type="synonym">Asian wild rice</name>
    <dbReference type="NCBI Taxonomy" id="4529"/>
    <lineage>
        <taxon>Eukaryota</taxon>
        <taxon>Viridiplantae</taxon>
        <taxon>Streptophyta</taxon>
        <taxon>Embryophyta</taxon>
        <taxon>Tracheophyta</taxon>
        <taxon>Spermatophyta</taxon>
        <taxon>Magnoliopsida</taxon>
        <taxon>Liliopsida</taxon>
        <taxon>Poales</taxon>
        <taxon>Poaceae</taxon>
        <taxon>BOP clade</taxon>
        <taxon>Oryzoideae</taxon>
        <taxon>Oryzeae</taxon>
        <taxon>Oryzinae</taxon>
        <taxon>Oryza</taxon>
    </lineage>
</organism>
<name>A0A0E0QFC1_ORYRU</name>